<evidence type="ECO:0000256" key="19">
    <source>
        <dbReference type="HAMAP-Rule" id="MF_00719"/>
    </source>
</evidence>
<comment type="function">
    <text evidence="14 19">Joins adenosylcobinamide-GDP and alpha-ribazole to generate adenosylcobalamin (Ado-cobalamin). Also synthesizes adenosylcobalamin 5'-phosphate from adenosylcobinamide-GDP and alpha-ribazole 5'-phosphate.</text>
</comment>
<evidence type="ECO:0000256" key="1">
    <source>
        <dbReference type="ARBA" id="ARBA00001946"/>
    </source>
</evidence>
<evidence type="ECO:0000256" key="6">
    <source>
        <dbReference type="ARBA" id="ARBA00015850"/>
    </source>
</evidence>
<comment type="pathway">
    <text evidence="3 19">Cofactor biosynthesis; adenosylcobalamin biosynthesis; adenosylcobalamin from cob(II)yrinate a,c-diamide: step 7/7.</text>
</comment>
<feature type="transmembrane region" description="Helical" evidence="19">
    <location>
        <begin position="117"/>
        <end position="134"/>
    </location>
</feature>
<evidence type="ECO:0000256" key="14">
    <source>
        <dbReference type="ARBA" id="ARBA00025228"/>
    </source>
</evidence>
<feature type="transmembrane region" description="Helical" evidence="19">
    <location>
        <begin position="181"/>
        <end position="200"/>
    </location>
</feature>
<dbReference type="PANTHER" id="PTHR34148:SF1">
    <property type="entry name" value="ADENOSYLCOBINAMIDE-GDP RIBAZOLETRANSFERASE"/>
    <property type="match status" value="1"/>
</dbReference>
<dbReference type="AlphaFoldDB" id="A0A1Y5S9Y6"/>
<evidence type="ECO:0000313" key="21">
    <source>
        <dbReference type="Proteomes" id="UP000193862"/>
    </source>
</evidence>
<feature type="transmembrane region" description="Helical" evidence="19">
    <location>
        <begin position="206"/>
        <end position="224"/>
    </location>
</feature>
<evidence type="ECO:0000256" key="10">
    <source>
        <dbReference type="ARBA" id="ARBA00022692"/>
    </source>
</evidence>
<dbReference type="GO" id="GO:0005886">
    <property type="term" value="C:plasma membrane"/>
    <property type="evidence" value="ECO:0007669"/>
    <property type="project" value="UniProtKB-SubCell"/>
</dbReference>
<evidence type="ECO:0000256" key="7">
    <source>
        <dbReference type="ARBA" id="ARBA00022475"/>
    </source>
</evidence>
<evidence type="ECO:0000256" key="8">
    <source>
        <dbReference type="ARBA" id="ARBA00022573"/>
    </source>
</evidence>
<dbReference type="GO" id="GO:0051073">
    <property type="term" value="F:adenosylcobinamide-GDP ribazoletransferase activity"/>
    <property type="evidence" value="ECO:0007669"/>
    <property type="project" value="UniProtKB-UniRule"/>
</dbReference>
<name>A0A1Y5S9Y6_9RHOB</name>
<evidence type="ECO:0000256" key="15">
    <source>
        <dbReference type="ARBA" id="ARBA00032605"/>
    </source>
</evidence>
<organism evidence="20 21">
    <name type="scientific">Aquimixticola soesokkakensis</name>
    <dbReference type="NCBI Taxonomy" id="1519096"/>
    <lineage>
        <taxon>Bacteria</taxon>
        <taxon>Pseudomonadati</taxon>
        <taxon>Pseudomonadota</taxon>
        <taxon>Alphaproteobacteria</taxon>
        <taxon>Rhodobacterales</taxon>
        <taxon>Paracoccaceae</taxon>
        <taxon>Aquimixticola</taxon>
    </lineage>
</organism>
<keyword evidence="21" id="KW-1185">Reference proteome</keyword>
<dbReference type="UniPathway" id="UPA00148">
    <property type="reaction ID" value="UER00238"/>
</dbReference>
<protein>
    <recommendedName>
        <fullName evidence="6 19">Adenosylcobinamide-GDP ribazoletransferase</fullName>
        <ecNumber evidence="5 19">2.7.8.26</ecNumber>
    </recommendedName>
    <alternativeName>
        <fullName evidence="16 19">Cobalamin synthase</fullName>
    </alternativeName>
    <alternativeName>
        <fullName evidence="15 19">Cobalamin-5'-phosphate synthase</fullName>
    </alternativeName>
</protein>
<evidence type="ECO:0000256" key="16">
    <source>
        <dbReference type="ARBA" id="ARBA00032853"/>
    </source>
</evidence>
<evidence type="ECO:0000256" key="5">
    <source>
        <dbReference type="ARBA" id="ARBA00013200"/>
    </source>
</evidence>
<evidence type="ECO:0000256" key="2">
    <source>
        <dbReference type="ARBA" id="ARBA00004651"/>
    </source>
</evidence>
<evidence type="ECO:0000256" key="3">
    <source>
        <dbReference type="ARBA" id="ARBA00004663"/>
    </source>
</evidence>
<keyword evidence="10 19" id="KW-0812">Transmembrane</keyword>
<feature type="transmembrane region" description="Helical" evidence="19">
    <location>
        <begin position="140"/>
        <end position="160"/>
    </location>
</feature>
<keyword evidence="7 19" id="KW-1003">Cell membrane</keyword>
<evidence type="ECO:0000256" key="12">
    <source>
        <dbReference type="ARBA" id="ARBA00022989"/>
    </source>
</evidence>
<dbReference type="EC" id="2.7.8.26" evidence="5 19"/>
<keyword evidence="13 19" id="KW-0472">Membrane</keyword>
<dbReference type="GO" id="GO:0009236">
    <property type="term" value="P:cobalamin biosynthetic process"/>
    <property type="evidence" value="ECO:0007669"/>
    <property type="project" value="UniProtKB-UniRule"/>
</dbReference>
<accession>A0A1Y5S9Y6</accession>
<sequence length="256" mass="26197">MRDEWTNCRPADVSTALGLLTRLPLAGLLGHPDLDRSARAAWAYPLVGVVVGTLAWAIAGLAHWSGAGAGLAAVLVLTVGVMATGGMHEDGLADTADGFWGGWDVSRRLEIMKDSRVGTYGVLALVLAFLARFSALEGMIAAGALFAPLVAAAALSRASMPYLMSLMPHARDTGLSRDVGAVSRPTATLGAAIAAAISLVLMGLAATALAVLAVMVVSVAMGWLADRKIEGQTGDVLGATQLLTEIAALAVFGAFF</sequence>
<evidence type="ECO:0000256" key="13">
    <source>
        <dbReference type="ARBA" id="ARBA00023136"/>
    </source>
</evidence>
<gene>
    <name evidence="20" type="primary">cobS_2</name>
    <name evidence="19" type="synonym">cobS</name>
    <name evidence="20" type="ORF">AQS8620_01265</name>
</gene>
<dbReference type="Proteomes" id="UP000193862">
    <property type="component" value="Unassembled WGS sequence"/>
</dbReference>
<keyword evidence="11 19" id="KW-0460">Magnesium</keyword>
<comment type="cofactor">
    <cofactor evidence="1 19">
        <name>Mg(2+)</name>
        <dbReference type="ChEBI" id="CHEBI:18420"/>
    </cofactor>
</comment>
<dbReference type="Pfam" id="PF02654">
    <property type="entry name" value="CobS"/>
    <property type="match status" value="1"/>
</dbReference>
<dbReference type="OrthoDB" id="9794626at2"/>
<keyword evidence="9 19" id="KW-0808">Transferase</keyword>
<dbReference type="GO" id="GO:0008818">
    <property type="term" value="F:cobalamin 5'-phosphate synthase activity"/>
    <property type="evidence" value="ECO:0007669"/>
    <property type="project" value="UniProtKB-UniRule"/>
</dbReference>
<reference evidence="20 21" key="1">
    <citation type="submission" date="2017-03" db="EMBL/GenBank/DDBJ databases">
        <authorList>
            <person name="Afonso C.L."/>
            <person name="Miller P.J."/>
            <person name="Scott M.A."/>
            <person name="Spackman E."/>
            <person name="Goraichik I."/>
            <person name="Dimitrov K.M."/>
            <person name="Suarez D.L."/>
            <person name="Swayne D.E."/>
        </authorList>
    </citation>
    <scope>NUCLEOTIDE SEQUENCE [LARGE SCALE GENOMIC DNA]</scope>
    <source>
        <strain evidence="20 21">CECT 8620</strain>
    </source>
</reference>
<dbReference type="InterPro" id="IPR003805">
    <property type="entry name" value="CobS"/>
</dbReference>
<feature type="transmembrane region" description="Helical" evidence="19">
    <location>
        <begin position="41"/>
        <end position="58"/>
    </location>
</feature>
<dbReference type="PANTHER" id="PTHR34148">
    <property type="entry name" value="ADENOSYLCOBINAMIDE-GDP RIBAZOLETRANSFERASE"/>
    <property type="match status" value="1"/>
</dbReference>
<dbReference type="NCBIfam" id="TIGR00317">
    <property type="entry name" value="cobS"/>
    <property type="match status" value="1"/>
</dbReference>
<comment type="catalytic activity">
    <reaction evidence="18 19">
        <text>alpha-ribazole 5'-phosphate + adenosylcob(III)inamide-GDP = adenosylcob(III)alamin 5'-phosphate + GMP + H(+)</text>
        <dbReference type="Rhea" id="RHEA:23560"/>
        <dbReference type="ChEBI" id="CHEBI:15378"/>
        <dbReference type="ChEBI" id="CHEBI:57918"/>
        <dbReference type="ChEBI" id="CHEBI:58115"/>
        <dbReference type="ChEBI" id="CHEBI:60487"/>
        <dbReference type="ChEBI" id="CHEBI:60493"/>
        <dbReference type="EC" id="2.7.8.26"/>
    </reaction>
</comment>
<dbReference type="HAMAP" id="MF_00719">
    <property type="entry name" value="CobS"/>
    <property type="match status" value="1"/>
</dbReference>
<dbReference type="EMBL" id="FWFS01000004">
    <property type="protein sequence ID" value="SLN35939.1"/>
    <property type="molecule type" value="Genomic_DNA"/>
</dbReference>
<evidence type="ECO:0000256" key="18">
    <source>
        <dbReference type="ARBA" id="ARBA00049504"/>
    </source>
</evidence>
<evidence type="ECO:0000256" key="9">
    <source>
        <dbReference type="ARBA" id="ARBA00022679"/>
    </source>
</evidence>
<comment type="catalytic activity">
    <reaction evidence="17 19">
        <text>alpha-ribazole + adenosylcob(III)inamide-GDP = adenosylcob(III)alamin + GMP + H(+)</text>
        <dbReference type="Rhea" id="RHEA:16049"/>
        <dbReference type="ChEBI" id="CHEBI:10329"/>
        <dbReference type="ChEBI" id="CHEBI:15378"/>
        <dbReference type="ChEBI" id="CHEBI:18408"/>
        <dbReference type="ChEBI" id="CHEBI:58115"/>
        <dbReference type="ChEBI" id="CHEBI:60487"/>
        <dbReference type="EC" id="2.7.8.26"/>
    </reaction>
</comment>
<keyword evidence="8 19" id="KW-0169">Cobalamin biosynthesis</keyword>
<comment type="similarity">
    <text evidence="4 19">Belongs to the CobS family.</text>
</comment>
<keyword evidence="12 19" id="KW-1133">Transmembrane helix</keyword>
<evidence type="ECO:0000256" key="17">
    <source>
        <dbReference type="ARBA" id="ARBA00048623"/>
    </source>
</evidence>
<comment type="subcellular location">
    <subcellularLocation>
        <location evidence="2 19">Cell membrane</location>
        <topology evidence="2 19">Multi-pass membrane protein</topology>
    </subcellularLocation>
</comment>
<evidence type="ECO:0000256" key="11">
    <source>
        <dbReference type="ARBA" id="ARBA00022842"/>
    </source>
</evidence>
<evidence type="ECO:0000256" key="4">
    <source>
        <dbReference type="ARBA" id="ARBA00010561"/>
    </source>
</evidence>
<proteinExistence type="inferred from homology"/>
<feature type="transmembrane region" description="Helical" evidence="19">
    <location>
        <begin position="64"/>
        <end position="83"/>
    </location>
</feature>
<evidence type="ECO:0000313" key="20">
    <source>
        <dbReference type="EMBL" id="SLN35939.1"/>
    </source>
</evidence>